<sequence length="110" mass="12200">MATDRKERIARNEASFRDLNESLEANVHRGQRQADFAGFVCECGDGDCDTTLRVALDAYAAVREDDRQFIVVPGHQLPDTEDVVDHGDGYLIVRKHDEVAEIVGDNSGQP</sequence>
<name>A0A6J4TB64_9ACTN</name>
<dbReference type="EMBL" id="CADCVQ010000138">
    <property type="protein sequence ID" value="CAA9519135.1"/>
    <property type="molecule type" value="Genomic_DNA"/>
</dbReference>
<evidence type="ECO:0000313" key="1">
    <source>
        <dbReference type="EMBL" id="CAA9519135.1"/>
    </source>
</evidence>
<proteinExistence type="predicted"/>
<protein>
    <submittedName>
        <fullName evidence="1">Uncharacterized protein</fullName>
    </submittedName>
</protein>
<organism evidence="1">
    <name type="scientific">uncultured Solirubrobacteraceae bacterium</name>
    <dbReference type="NCBI Taxonomy" id="1162706"/>
    <lineage>
        <taxon>Bacteria</taxon>
        <taxon>Bacillati</taxon>
        <taxon>Actinomycetota</taxon>
        <taxon>Thermoleophilia</taxon>
        <taxon>Solirubrobacterales</taxon>
        <taxon>Solirubrobacteraceae</taxon>
        <taxon>environmental samples</taxon>
    </lineage>
</organism>
<gene>
    <name evidence="1" type="ORF">AVDCRST_MAG67-3252</name>
</gene>
<reference evidence="1" key="1">
    <citation type="submission" date="2020-02" db="EMBL/GenBank/DDBJ databases">
        <authorList>
            <person name="Meier V. D."/>
        </authorList>
    </citation>
    <scope>NUCLEOTIDE SEQUENCE</scope>
    <source>
        <strain evidence="1">AVDCRST_MAG67</strain>
    </source>
</reference>
<dbReference type="AlphaFoldDB" id="A0A6J4TB64"/>
<accession>A0A6J4TB64</accession>